<proteinExistence type="inferred from homology"/>
<feature type="transmembrane region" description="Helical" evidence="2">
    <location>
        <begin position="234"/>
        <end position="254"/>
    </location>
</feature>
<keyword evidence="2" id="KW-0812">Transmembrane</keyword>
<dbReference type="Pfam" id="PF13839">
    <property type="entry name" value="PC-Esterase"/>
    <property type="match status" value="1"/>
</dbReference>
<dbReference type="OrthoDB" id="1932925at2759"/>
<evidence type="ECO:0000313" key="4">
    <source>
        <dbReference type="EMBL" id="KAG1305659.1"/>
    </source>
</evidence>
<feature type="domain" description="Trichome birefringence-like C-terminal" evidence="3">
    <location>
        <begin position="5"/>
        <end position="73"/>
    </location>
</feature>
<keyword evidence="2" id="KW-1133">Transmembrane helix</keyword>
<comment type="caution">
    <text evidence="4">The sequence shown here is derived from an EMBL/GenBank/DDBJ whole genome shotgun (WGS) entry which is preliminary data.</text>
</comment>
<evidence type="ECO:0000313" key="5">
    <source>
        <dbReference type="Proteomes" id="UP000716291"/>
    </source>
</evidence>
<reference evidence="4" key="1">
    <citation type="journal article" date="2020" name="Microb. Genom.">
        <title>Genetic diversity of clinical and environmental Mucorales isolates obtained from an investigation of mucormycosis cases among solid organ transplant recipients.</title>
        <authorList>
            <person name="Nguyen M.H."/>
            <person name="Kaul D."/>
            <person name="Muto C."/>
            <person name="Cheng S.J."/>
            <person name="Richter R.A."/>
            <person name="Bruno V.M."/>
            <person name="Liu G."/>
            <person name="Beyhan S."/>
            <person name="Sundermann A.J."/>
            <person name="Mounaud S."/>
            <person name="Pasculle A.W."/>
            <person name="Nierman W.C."/>
            <person name="Driscoll E."/>
            <person name="Cumbie R."/>
            <person name="Clancy C.J."/>
            <person name="Dupont C.L."/>
        </authorList>
    </citation>
    <scope>NUCLEOTIDE SEQUENCE</scope>
    <source>
        <strain evidence="4">GL11</strain>
    </source>
</reference>
<dbReference type="AlphaFoldDB" id="A0A9P6X5Q6"/>
<keyword evidence="2" id="KW-0472">Membrane</keyword>
<name>A0A9P6X5Q6_RHIOR</name>
<evidence type="ECO:0000256" key="1">
    <source>
        <dbReference type="ARBA" id="ARBA00007727"/>
    </source>
</evidence>
<gene>
    <name evidence="4" type="ORF">G6F64_008203</name>
</gene>
<accession>A0A9P6X5Q6</accession>
<organism evidence="4 5">
    <name type="scientific">Rhizopus oryzae</name>
    <name type="common">Mucormycosis agent</name>
    <name type="synonym">Rhizopus arrhizus var. delemar</name>
    <dbReference type="NCBI Taxonomy" id="64495"/>
    <lineage>
        <taxon>Eukaryota</taxon>
        <taxon>Fungi</taxon>
        <taxon>Fungi incertae sedis</taxon>
        <taxon>Mucoromycota</taxon>
        <taxon>Mucoromycotina</taxon>
        <taxon>Mucoromycetes</taxon>
        <taxon>Mucorales</taxon>
        <taxon>Mucorineae</taxon>
        <taxon>Rhizopodaceae</taxon>
        <taxon>Rhizopus</taxon>
    </lineage>
</organism>
<dbReference type="GO" id="GO:0016740">
    <property type="term" value="F:transferase activity"/>
    <property type="evidence" value="ECO:0007669"/>
    <property type="project" value="InterPro"/>
</dbReference>
<dbReference type="InterPro" id="IPR026057">
    <property type="entry name" value="TBL_C"/>
</dbReference>
<evidence type="ECO:0000256" key="2">
    <source>
        <dbReference type="SAM" id="Phobius"/>
    </source>
</evidence>
<evidence type="ECO:0000259" key="3">
    <source>
        <dbReference type="Pfam" id="PF13839"/>
    </source>
</evidence>
<keyword evidence="5" id="KW-1185">Reference proteome</keyword>
<protein>
    <recommendedName>
        <fullName evidence="3">Trichome birefringence-like C-terminal domain-containing protein</fullName>
    </recommendedName>
</protein>
<dbReference type="Proteomes" id="UP000716291">
    <property type="component" value="Unassembled WGS sequence"/>
</dbReference>
<dbReference type="EMBL" id="JAANQT010001312">
    <property type="protein sequence ID" value="KAG1305659.1"/>
    <property type="molecule type" value="Genomic_DNA"/>
</dbReference>
<comment type="similarity">
    <text evidence="1">Belongs to the PC-esterase family. TBL subfamily.</text>
</comment>
<sequence length="273" mass="32030">MYKKNDLYECLNNKTVIYVGDSIMREQYYAMTQFFRPGRPSQEAIHADQRVIIQEHNITIDMWWDPFLNSNRTLRLLQGQEPRPTLLIMDTGVWYMKDFGSRYLQEWKKTVDRVFDGVQQYAIADKVMLSPVEVVEYDRLSPSRKQSMTYDKIQLMNKYLRERESTLEDPVTPLAIPFVWNEIITSSKNQTLDGLHFQPPVTKAQAQLALNYLCNDQLQEKTPLGLTCCHSSRYLTFVLLSSLCLMGLIAFILFSYRMKLLEILYAIKPQLKI</sequence>